<protein>
    <submittedName>
        <fullName evidence="1">Uncharacterized protein</fullName>
    </submittedName>
</protein>
<dbReference type="VEuPathDB" id="VectorBase:GBRI037603"/>
<proteinExistence type="predicted"/>
<reference evidence="2" key="1">
    <citation type="submission" date="2014-03" db="EMBL/GenBank/DDBJ databases">
        <authorList>
            <person name="Aksoy S."/>
            <person name="Warren W."/>
            <person name="Wilson R.K."/>
        </authorList>
    </citation>
    <scope>NUCLEOTIDE SEQUENCE [LARGE SCALE GENOMIC DNA]</scope>
    <source>
        <strain evidence="2">IAEA</strain>
    </source>
</reference>
<dbReference type="AlphaFoldDB" id="A0A1A9WYT3"/>
<sequence length="151" mass="17182">MYRAGCMLSQLDSAAASSVRGADNARPDTKNQKSSVKIIVCCKRNDKNVEPPPSLMEIWQNKKTNSRSLTNKYHKVIAALRFSVNCVNLIDLICYQFVMVIETMIIYFMFHLADDWTVSNSLSVQRYINVISTFIPSLTSTNIRIKPISKR</sequence>
<evidence type="ECO:0000313" key="2">
    <source>
        <dbReference type="Proteomes" id="UP000091820"/>
    </source>
</evidence>
<dbReference type="EnsemblMetazoa" id="GBRI037603-RA">
    <property type="protein sequence ID" value="GBRI037603-PA"/>
    <property type="gene ID" value="GBRI037603"/>
</dbReference>
<keyword evidence="2" id="KW-1185">Reference proteome</keyword>
<organism evidence="1 2">
    <name type="scientific">Glossina brevipalpis</name>
    <dbReference type="NCBI Taxonomy" id="37001"/>
    <lineage>
        <taxon>Eukaryota</taxon>
        <taxon>Metazoa</taxon>
        <taxon>Ecdysozoa</taxon>
        <taxon>Arthropoda</taxon>
        <taxon>Hexapoda</taxon>
        <taxon>Insecta</taxon>
        <taxon>Pterygota</taxon>
        <taxon>Neoptera</taxon>
        <taxon>Endopterygota</taxon>
        <taxon>Diptera</taxon>
        <taxon>Brachycera</taxon>
        <taxon>Muscomorpha</taxon>
        <taxon>Hippoboscoidea</taxon>
        <taxon>Glossinidae</taxon>
        <taxon>Glossina</taxon>
    </lineage>
</organism>
<name>A0A1A9WYT3_9MUSC</name>
<reference evidence="1" key="2">
    <citation type="submission" date="2020-05" db="UniProtKB">
        <authorList>
            <consortium name="EnsemblMetazoa"/>
        </authorList>
    </citation>
    <scope>IDENTIFICATION</scope>
    <source>
        <strain evidence="1">IAEA</strain>
    </source>
</reference>
<evidence type="ECO:0000313" key="1">
    <source>
        <dbReference type="EnsemblMetazoa" id="GBRI037603-PA"/>
    </source>
</evidence>
<accession>A0A1A9WYT3</accession>
<dbReference type="Proteomes" id="UP000091820">
    <property type="component" value="Unassembled WGS sequence"/>
</dbReference>